<dbReference type="PANTHER" id="PTHR42928">
    <property type="entry name" value="TRICARBOXYLATE-BINDING PROTEIN"/>
    <property type="match status" value="1"/>
</dbReference>
<protein>
    <submittedName>
        <fullName evidence="3">Tripartite tricarboxylate transporter substrate binding protein</fullName>
    </submittedName>
</protein>
<evidence type="ECO:0000313" key="3">
    <source>
        <dbReference type="EMBL" id="MBC5763438.1"/>
    </source>
</evidence>
<dbReference type="InterPro" id="IPR005064">
    <property type="entry name" value="BUG"/>
</dbReference>
<sequence length="326" mass="33865">MRLLSRAIRFLIPALAAALPLAASAQDFPSAPVRVIVPYPAGGSLDAVIRPVAEKFQQATGQTMVVENLGGAGGLIAGAKVAQSKPDGYTLLLASNGQVSLAPLLYSSMSYDAEKDLVPIIHLTDQVAVLYANSKTPYKTVADVIAAAKAAPGTVAFASTGAGGISHLAIELLGQATGAKFNHIPYKGAVPALQDVAGGQVPLVFTFVGSAKALTASGHVRPLAVASDKRLASLPDVPTFAEAGIPNFQVSSWMGLMAPRDTPPAVIQRMATVAGEIMKQPDFQKKMADISMEIRGGTPANFKSAIQADTVKWSNLAKTVNLKQQQ</sequence>
<feature type="signal peptide" evidence="2">
    <location>
        <begin position="1"/>
        <end position="25"/>
    </location>
</feature>
<dbReference type="InterPro" id="IPR042100">
    <property type="entry name" value="Bug_dom1"/>
</dbReference>
<evidence type="ECO:0000256" key="1">
    <source>
        <dbReference type="ARBA" id="ARBA00006987"/>
    </source>
</evidence>
<comment type="similarity">
    <text evidence="1">Belongs to the UPF0065 (bug) family.</text>
</comment>
<dbReference type="Gene3D" id="3.40.190.150">
    <property type="entry name" value="Bordetella uptake gene, domain 1"/>
    <property type="match status" value="1"/>
</dbReference>
<dbReference type="Proteomes" id="UP000596827">
    <property type="component" value="Unassembled WGS sequence"/>
</dbReference>
<evidence type="ECO:0000256" key="2">
    <source>
        <dbReference type="SAM" id="SignalP"/>
    </source>
</evidence>
<dbReference type="PIRSF" id="PIRSF017082">
    <property type="entry name" value="YflP"/>
    <property type="match status" value="1"/>
</dbReference>
<dbReference type="Gene3D" id="3.40.190.10">
    <property type="entry name" value="Periplasmic binding protein-like II"/>
    <property type="match status" value="1"/>
</dbReference>
<keyword evidence="4" id="KW-1185">Reference proteome</keyword>
<dbReference type="EMBL" id="JACORU010000001">
    <property type="protein sequence ID" value="MBC5763438.1"/>
    <property type="molecule type" value="Genomic_DNA"/>
</dbReference>
<name>A0A923M5T2_9BURK</name>
<keyword evidence="2" id="KW-0732">Signal</keyword>
<feature type="chain" id="PRO_5038024066" evidence="2">
    <location>
        <begin position="26"/>
        <end position="326"/>
    </location>
</feature>
<dbReference type="Pfam" id="PF03401">
    <property type="entry name" value="TctC"/>
    <property type="match status" value="1"/>
</dbReference>
<proteinExistence type="inferred from homology"/>
<dbReference type="CDD" id="cd07012">
    <property type="entry name" value="PBP2_Bug_TTT"/>
    <property type="match status" value="1"/>
</dbReference>
<dbReference type="PANTHER" id="PTHR42928:SF5">
    <property type="entry name" value="BLR1237 PROTEIN"/>
    <property type="match status" value="1"/>
</dbReference>
<dbReference type="RefSeq" id="WP_187079885.1">
    <property type="nucleotide sequence ID" value="NZ_JACORU010000001.1"/>
</dbReference>
<dbReference type="SUPFAM" id="SSF53850">
    <property type="entry name" value="Periplasmic binding protein-like II"/>
    <property type="match status" value="1"/>
</dbReference>
<reference evidence="3" key="1">
    <citation type="submission" date="2020-08" db="EMBL/GenBank/DDBJ databases">
        <title>Ramlibacter sp. GTP1 16S ribosomal RNA gene genome sequencing and assembly.</title>
        <authorList>
            <person name="Kang M."/>
        </authorList>
    </citation>
    <scope>NUCLEOTIDE SEQUENCE</scope>
    <source>
        <strain evidence="3">GTP1</strain>
    </source>
</reference>
<dbReference type="AlphaFoldDB" id="A0A923M5T2"/>
<accession>A0A923M5T2</accession>
<gene>
    <name evidence="3" type="ORF">H8R02_03190</name>
</gene>
<evidence type="ECO:0000313" key="4">
    <source>
        <dbReference type="Proteomes" id="UP000596827"/>
    </source>
</evidence>
<organism evidence="3 4">
    <name type="scientific">Ramlibacter albus</name>
    <dbReference type="NCBI Taxonomy" id="2079448"/>
    <lineage>
        <taxon>Bacteria</taxon>
        <taxon>Pseudomonadati</taxon>
        <taxon>Pseudomonadota</taxon>
        <taxon>Betaproteobacteria</taxon>
        <taxon>Burkholderiales</taxon>
        <taxon>Comamonadaceae</taxon>
        <taxon>Ramlibacter</taxon>
    </lineage>
</organism>
<comment type="caution">
    <text evidence="3">The sequence shown here is derived from an EMBL/GenBank/DDBJ whole genome shotgun (WGS) entry which is preliminary data.</text>
</comment>